<dbReference type="Proteomes" id="UP000198327">
    <property type="component" value="Unassembled WGS sequence"/>
</dbReference>
<name>A0A239MWM9_9NOCA</name>
<accession>A0A239MWM9</accession>
<sequence length="145" mass="16262">MPLLNYTTSISPTKTIMEIQAALAKAGASASMANYDREGNIVSLSFRIMADGQEISFRLPTAWEPVQQTLKKQRVSPKYQTPEQALRVAWRITKDWVEGQLAIIETQMVTTAQVFLPYAITNDGSTVWEYMAHNPQILIGDGKRD</sequence>
<dbReference type="RefSeq" id="WP_089251837.1">
    <property type="nucleotide sequence ID" value="NZ_FZOW01000023.1"/>
</dbReference>
<dbReference type="EMBL" id="FZOW01000023">
    <property type="protein sequence ID" value="SNT46582.1"/>
    <property type="molecule type" value="Genomic_DNA"/>
</dbReference>
<evidence type="ECO:0000313" key="1">
    <source>
        <dbReference type="EMBL" id="SNT46582.1"/>
    </source>
</evidence>
<dbReference type="AlphaFoldDB" id="A0A239MWM9"/>
<reference evidence="2" key="1">
    <citation type="submission" date="2017-06" db="EMBL/GenBank/DDBJ databases">
        <authorList>
            <person name="Varghese N."/>
            <person name="Submissions S."/>
        </authorList>
    </citation>
    <scope>NUCLEOTIDE SEQUENCE [LARGE SCALE GENOMIC DNA]</scope>
    <source>
        <strain evidence="2">JCM 23211</strain>
    </source>
</reference>
<dbReference type="OrthoDB" id="5066907at2"/>
<organism evidence="1 2">
    <name type="scientific">Rhodococcoides kyotonense</name>
    <dbReference type="NCBI Taxonomy" id="398843"/>
    <lineage>
        <taxon>Bacteria</taxon>
        <taxon>Bacillati</taxon>
        <taxon>Actinomycetota</taxon>
        <taxon>Actinomycetes</taxon>
        <taxon>Mycobacteriales</taxon>
        <taxon>Nocardiaceae</taxon>
        <taxon>Rhodococcoides</taxon>
    </lineage>
</organism>
<protein>
    <submittedName>
        <fullName evidence="1">Uncharacterized protein</fullName>
    </submittedName>
</protein>
<evidence type="ECO:0000313" key="2">
    <source>
        <dbReference type="Proteomes" id="UP000198327"/>
    </source>
</evidence>
<keyword evidence="2" id="KW-1185">Reference proteome</keyword>
<gene>
    <name evidence="1" type="ORF">SAMN05421642_12335</name>
</gene>
<proteinExistence type="predicted"/>